<gene>
    <name evidence="2" type="ORF">BKA59DRAFT_199195</name>
</gene>
<proteinExistence type="predicted"/>
<keyword evidence="1" id="KW-1133">Transmembrane helix</keyword>
<accession>A0A8K0WDH0</accession>
<keyword evidence="1" id="KW-0472">Membrane</keyword>
<sequence>MRRWKESSLNQYCSHRALGNQFSKNSLIRYGYLFLSATLAARLDTVRQAGVSDDGSLGFRYTLRLPAKACSPPSWSWPGLQSYISTGRPPMFASPGPSTYNSTPSPECSVIQEFKPSFCCQPVHFVAVSGHAYHDKYKAIWLTVLIDQLYALIALLISTLRICRRSSY</sequence>
<evidence type="ECO:0000313" key="3">
    <source>
        <dbReference type="Proteomes" id="UP000813427"/>
    </source>
</evidence>
<evidence type="ECO:0000256" key="1">
    <source>
        <dbReference type="SAM" id="Phobius"/>
    </source>
</evidence>
<reference evidence="2" key="1">
    <citation type="journal article" date="2021" name="Nat. Commun.">
        <title>Genetic determinants of endophytism in the Arabidopsis root mycobiome.</title>
        <authorList>
            <person name="Mesny F."/>
            <person name="Miyauchi S."/>
            <person name="Thiergart T."/>
            <person name="Pickel B."/>
            <person name="Atanasova L."/>
            <person name="Karlsson M."/>
            <person name="Huettel B."/>
            <person name="Barry K.W."/>
            <person name="Haridas S."/>
            <person name="Chen C."/>
            <person name="Bauer D."/>
            <person name="Andreopoulos W."/>
            <person name="Pangilinan J."/>
            <person name="LaButti K."/>
            <person name="Riley R."/>
            <person name="Lipzen A."/>
            <person name="Clum A."/>
            <person name="Drula E."/>
            <person name="Henrissat B."/>
            <person name="Kohler A."/>
            <person name="Grigoriev I.V."/>
            <person name="Martin F.M."/>
            <person name="Hacquard S."/>
        </authorList>
    </citation>
    <scope>NUCLEOTIDE SEQUENCE</scope>
    <source>
        <strain evidence="2">MPI-SDFR-AT-0068</strain>
    </source>
</reference>
<name>A0A8K0WDH0_9HYPO</name>
<keyword evidence="1" id="KW-0812">Transmembrane</keyword>
<feature type="transmembrane region" description="Helical" evidence="1">
    <location>
        <begin position="139"/>
        <end position="162"/>
    </location>
</feature>
<comment type="caution">
    <text evidence="2">The sequence shown here is derived from an EMBL/GenBank/DDBJ whole genome shotgun (WGS) entry which is preliminary data.</text>
</comment>
<organism evidence="2 3">
    <name type="scientific">Fusarium tricinctum</name>
    <dbReference type="NCBI Taxonomy" id="61284"/>
    <lineage>
        <taxon>Eukaryota</taxon>
        <taxon>Fungi</taxon>
        <taxon>Dikarya</taxon>
        <taxon>Ascomycota</taxon>
        <taxon>Pezizomycotina</taxon>
        <taxon>Sordariomycetes</taxon>
        <taxon>Hypocreomycetidae</taxon>
        <taxon>Hypocreales</taxon>
        <taxon>Nectriaceae</taxon>
        <taxon>Fusarium</taxon>
        <taxon>Fusarium tricinctum species complex</taxon>
    </lineage>
</organism>
<keyword evidence="3" id="KW-1185">Reference proteome</keyword>
<dbReference type="EMBL" id="JAGPXF010000004">
    <property type="protein sequence ID" value="KAH7246458.1"/>
    <property type="molecule type" value="Genomic_DNA"/>
</dbReference>
<dbReference type="AlphaFoldDB" id="A0A8K0WDH0"/>
<protein>
    <submittedName>
        <fullName evidence="2">Uncharacterized protein</fullName>
    </submittedName>
</protein>
<dbReference type="Proteomes" id="UP000813427">
    <property type="component" value="Unassembled WGS sequence"/>
</dbReference>
<evidence type="ECO:0000313" key="2">
    <source>
        <dbReference type="EMBL" id="KAH7246458.1"/>
    </source>
</evidence>